<evidence type="ECO:0000256" key="1">
    <source>
        <dbReference type="ARBA" id="ARBA00004651"/>
    </source>
</evidence>
<dbReference type="EMBL" id="BMZE01000001">
    <property type="protein sequence ID" value="GHA12350.1"/>
    <property type="molecule type" value="Genomic_DNA"/>
</dbReference>
<dbReference type="AlphaFoldDB" id="A0A918RVJ9"/>
<keyword evidence="8 9" id="KW-0472">Membrane</keyword>
<sequence length="726" mass="78607">MTTFAQTGSVQQRARVRTAPFVLLSALLVATLLATGAIVYLAVMQPWLGLKLLLADDTVRISSLQRQDLPPIESGYSVLSLEGANGSVFALSPEDMVEEPDTLESYEAINSFLARQQQLHDILSTTPVRLTIEDSQGERSQVSVSPQPSRPLLSLPVEFWIQLFVGIGGVLVGGLVWSLRRTEPSAFFFFVSGAGLMISAGAAAIYSTRELALDATLLRTLSAFNYLGTHAFGAALISLLLVYPHRIASLGVIAAVWGATAVFATAHLAQLLPSQTLGSYGPMTVMFFIIGVLVAVQIYRSRRDPLARAALGWFGLSILCGTSVFIFAIAAPLLTGSEPQVSQAYAFGIILVIYAGLALGVARYRLFDLDVWAFRLGSYLLGALLLVVFDAFLIYAVAIERVPAFGLSLLIVALVYLPLRSAVGDRLLARPELGQHRFKQIVDIALAQTLEQQRESWHRLLDQTFAPLAIEPATGAKHTTLVEDGLGMMIPGPPPLPDLHMRFARGGRRLFSRRDVEQGEEIVALMSHAIESRYAHEAGVREERTRIAQDLHDNIGAQLLRTLHAPDTERKNALVGETLSDLRDIISNARDGGIDLEELLAELRYETEERVSLAEMHLNWSARGADDVIVGARVAHTLRSIVREAASNAIRHAGGETFKVAVQVDRGTIALSIADDGQGFDATLMAPGNGLGNMRARLLSHDGTLSISGQDGVSIEARLPISDSES</sequence>
<keyword evidence="7" id="KW-0902">Two-component regulatory system</keyword>
<dbReference type="InterPro" id="IPR036890">
    <property type="entry name" value="HATPase_C_sf"/>
</dbReference>
<dbReference type="PANTHER" id="PTHR24421">
    <property type="entry name" value="NITRATE/NITRITE SENSOR PROTEIN NARX-RELATED"/>
    <property type="match status" value="1"/>
</dbReference>
<evidence type="ECO:0000313" key="12">
    <source>
        <dbReference type="Proteomes" id="UP000646579"/>
    </source>
</evidence>
<evidence type="ECO:0000256" key="6">
    <source>
        <dbReference type="ARBA" id="ARBA00022989"/>
    </source>
</evidence>
<dbReference type="CDD" id="cd16917">
    <property type="entry name" value="HATPase_UhpB-NarQ-NarX-like"/>
    <property type="match status" value="1"/>
</dbReference>
<dbReference type="GO" id="GO:0016301">
    <property type="term" value="F:kinase activity"/>
    <property type="evidence" value="ECO:0007669"/>
    <property type="project" value="UniProtKB-KW"/>
</dbReference>
<keyword evidence="5" id="KW-0418">Kinase</keyword>
<feature type="transmembrane region" description="Helical" evidence="9">
    <location>
        <begin position="226"/>
        <end position="243"/>
    </location>
</feature>
<evidence type="ECO:0000256" key="5">
    <source>
        <dbReference type="ARBA" id="ARBA00022777"/>
    </source>
</evidence>
<keyword evidence="6 9" id="KW-1133">Transmembrane helix</keyword>
<evidence type="ECO:0000256" key="4">
    <source>
        <dbReference type="ARBA" id="ARBA00022692"/>
    </source>
</evidence>
<feature type="transmembrane region" description="Helical" evidence="9">
    <location>
        <begin position="250"/>
        <end position="268"/>
    </location>
</feature>
<dbReference type="RefSeq" id="WP_189422809.1">
    <property type="nucleotide sequence ID" value="NZ_BMZE01000001.1"/>
</dbReference>
<evidence type="ECO:0000313" key="11">
    <source>
        <dbReference type="EMBL" id="GHA12350.1"/>
    </source>
</evidence>
<proteinExistence type="predicted"/>
<feature type="transmembrane region" description="Helical" evidence="9">
    <location>
        <begin position="311"/>
        <end position="333"/>
    </location>
</feature>
<evidence type="ECO:0000256" key="3">
    <source>
        <dbReference type="ARBA" id="ARBA00022679"/>
    </source>
</evidence>
<keyword evidence="2" id="KW-1003">Cell membrane</keyword>
<name>A0A918RVJ9_9HYPH</name>
<dbReference type="SUPFAM" id="SSF55874">
    <property type="entry name" value="ATPase domain of HSP90 chaperone/DNA topoisomerase II/histidine kinase"/>
    <property type="match status" value="1"/>
</dbReference>
<reference evidence="11" key="1">
    <citation type="journal article" date="2014" name="Int. J. Syst. Evol. Microbiol.">
        <title>Complete genome sequence of Corynebacterium casei LMG S-19264T (=DSM 44701T), isolated from a smear-ripened cheese.</title>
        <authorList>
            <consortium name="US DOE Joint Genome Institute (JGI-PGF)"/>
            <person name="Walter F."/>
            <person name="Albersmeier A."/>
            <person name="Kalinowski J."/>
            <person name="Ruckert C."/>
        </authorList>
    </citation>
    <scope>NUCLEOTIDE SEQUENCE</scope>
    <source>
        <strain evidence="11">KCTC 32437</strain>
    </source>
</reference>
<organism evidence="11 12">
    <name type="scientific">Devosia pacifica</name>
    <dbReference type="NCBI Taxonomy" id="1335967"/>
    <lineage>
        <taxon>Bacteria</taxon>
        <taxon>Pseudomonadati</taxon>
        <taxon>Pseudomonadota</taxon>
        <taxon>Alphaproteobacteria</taxon>
        <taxon>Hyphomicrobiales</taxon>
        <taxon>Devosiaceae</taxon>
        <taxon>Devosia</taxon>
    </lineage>
</organism>
<evidence type="ECO:0000256" key="2">
    <source>
        <dbReference type="ARBA" id="ARBA00022475"/>
    </source>
</evidence>
<dbReference type="GO" id="GO:0005886">
    <property type="term" value="C:plasma membrane"/>
    <property type="evidence" value="ECO:0007669"/>
    <property type="project" value="UniProtKB-SubCell"/>
</dbReference>
<feature type="transmembrane region" description="Helical" evidence="9">
    <location>
        <begin position="159"/>
        <end position="179"/>
    </location>
</feature>
<keyword evidence="4 9" id="KW-0812">Transmembrane</keyword>
<reference evidence="11" key="2">
    <citation type="submission" date="2020-09" db="EMBL/GenBank/DDBJ databases">
        <authorList>
            <person name="Sun Q."/>
            <person name="Kim S."/>
        </authorList>
    </citation>
    <scope>NUCLEOTIDE SEQUENCE</scope>
    <source>
        <strain evidence="11">KCTC 32437</strain>
    </source>
</reference>
<protein>
    <recommendedName>
        <fullName evidence="10">Histidine kinase domain-containing protein</fullName>
    </recommendedName>
</protein>
<feature type="transmembrane region" description="Helical" evidence="9">
    <location>
        <begin position="280"/>
        <end position="299"/>
    </location>
</feature>
<dbReference type="Proteomes" id="UP000646579">
    <property type="component" value="Unassembled WGS sequence"/>
</dbReference>
<dbReference type="SMART" id="SM00387">
    <property type="entry name" value="HATPase_c"/>
    <property type="match status" value="1"/>
</dbReference>
<dbReference type="PROSITE" id="PS50109">
    <property type="entry name" value="HIS_KIN"/>
    <property type="match status" value="1"/>
</dbReference>
<feature type="transmembrane region" description="Helical" evidence="9">
    <location>
        <begin position="21"/>
        <end position="43"/>
    </location>
</feature>
<keyword evidence="3" id="KW-0808">Transferase</keyword>
<comment type="subcellular location">
    <subcellularLocation>
        <location evidence="1">Cell membrane</location>
        <topology evidence="1">Multi-pass membrane protein</topology>
    </subcellularLocation>
</comment>
<feature type="domain" description="Histidine kinase" evidence="10">
    <location>
        <begin position="546"/>
        <end position="723"/>
    </location>
</feature>
<evidence type="ECO:0000259" key="10">
    <source>
        <dbReference type="PROSITE" id="PS50109"/>
    </source>
</evidence>
<dbReference type="Gene3D" id="3.30.565.10">
    <property type="entry name" value="Histidine kinase-like ATPase, C-terminal domain"/>
    <property type="match status" value="1"/>
</dbReference>
<dbReference type="InterPro" id="IPR050482">
    <property type="entry name" value="Sensor_HK_TwoCompSys"/>
</dbReference>
<evidence type="ECO:0000256" key="8">
    <source>
        <dbReference type="ARBA" id="ARBA00023136"/>
    </source>
</evidence>
<dbReference type="InterPro" id="IPR003594">
    <property type="entry name" value="HATPase_dom"/>
</dbReference>
<feature type="transmembrane region" description="Helical" evidence="9">
    <location>
        <begin position="376"/>
        <end position="398"/>
    </location>
</feature>
<keyword evidence="12" id="KW-1185">Reference proteome</keyword>
<gene>
    <name evidence="11" type="ORF">GCM10007989_03500</name>
</gene>
<dbReference type="InterPro" id="IPR005467">
    <property type="entry name" value="His_kinase_dom"/>
</dbReference>
<feature type="transmembrane region" description="Helical" evidence="9">
    <location>
        <begin position="345"/>
        <end position="364"/>
    </location>
</feature>
<feature type="transmembrane region" description="Helical" evidence="9">
    <location>
        <begin position="186"/>
        <end position="206"/>
    </location>
</feature>
<accession>A0A918RVJ9</accession>
<evidence type="ECO:0000256" key="7">
    <source>
        <dbReference type="ARBA" id="ARBA00023012"/>
    </source>
</evidence>
<comment type="caution">
    <text evidence="11">The sequence shown here is derived from an EMBL/GenBank/DDBJ whole genome shotgun (WGS) entry which is preliminary data.</text>
</comment>
<feature type="transmembrane region" description="Helical" evidence="9">
    <location>
        <begin position="404"/>
        <end position="423"/>
    </location>
</feature>
<dbReference type="GO" id="GO:0000160">
    <property type="term" value="P:phosphorelay signal transduction system"/>
    <property type="evidence" value="ECO:0007669"/>
    <property type="project" value="UniProtKB-KW"/>
</dbReference>
<evidence type="ECO:0000256" key="9">
    <source>
        <dbReference type="SAM" id="Phobius"/>
    </source>
</evidence>
<dbReference type="PANTHER" id="PTHR24421:SF37">
    <property type="entry name" value="SENSOR HISTIDINE KINASE NARS"/>
    <property type="match status" value="1"/>
</dbReference>
<dbReference type="Pfam" id="PF02518">
    <property type="entry name" value="HATPase_c"/>
    <property type="match status" value="1"/>
</dbReference>